<dbReference type="PANTHER" id="PTHR14614">
    <property type="entry name" value="HEPATOCELLULAR CARCINOMA-ASSOCIATED ANTIGEN"/>
    <property type="match status" value="1"/>
</dbReference>
<feature type="compositionally biased region" description="Polar residues" evidence="2">
    <location>
        <begin position="521"/>
        <end position="530"/>
    </location>
</feature>
<dbReference type="GO" id="GO:0008757">
    <property type="term" value="F:S-adenosylmethionine-dependent methyltransferase activity"/>
    <property type="evidence" value="ECO:0007669"/>
    <property type="project" value="UniProtKB-ARBA"/>
</dbReference>
<keyword evidence="1" id="KW-0175">Coiled coil</keyword>
<dbReference type="PANTHER" id="PTHR14614:SF130">
    <property type="entry name" value="PROTEIN-LYSINE N-METHYLTRANSFERASE EEF2KMT"/>
    <property type="match status" value="1"/>
</dbReference>
<reference evidence="3 4" key="1">
    <citation type="submission" date="2015-05" db="EMBL/GenBank/DDBJ databases">
        <title>Distinctive expansion of gene families associated with plant cell wall degradation and secondary metabolism in the genomes of grapevine trunk pathogens.</title>
        <authorList>
            <person name="Lawrence D.P."/>
            <person name="Travadon R."/>
            <person name="Rolshausen P.E."/>
            <person name="Baumgartner K."/>
        </authorList>
    </citation>
    <scope>NUCLEOTIDE SEQUENCE [LARGE SCALE GENOMIC DNA]</scope>
    <source>
        <strain evidence="3">UCRPC4</strain>
    </source>
</reference>
<dbReference type="SUPFAM" id="SSF53335">
    <property type="entry name" value="S-adenosyl-L-methionine-dependent methyltransferases"/>
    <property type="match status" value="1"/>
</dbReference>
<dbReference type="Proteomes" id="UP000053317">
    <property type="component" value="Unassembled WGS sequence"/>
</dbReference>
<reference evidence="3 4" key="2">
    <citation type="submission" date="2015-05" db="EMBL/GenBank/DDBJ databases">
        <authorList>
            <person name="Morales-Cruz A."/>
            <person name="Amrine K.C."/>
            <person name="Cantu D."/>
        </authorList>
    </citation>
    <scope>NUCLEOTIDE SEQUENCE [LARGE SCALE GENOMIC DNA]</scope>
    <source>
        <strain evidence="3">UCRPC4</strain>
    </source>
</reference>
<protein>
    <submittedName>
        <fullName evidence="3">Uncharacterized protein</fullName>
    </submittedName>
</protein>
<keyword evidence="4" id="KW-1185">Reference proteome</keyword>
<dbReference type="Gene3D" id="3.40.50.150">
    <property type="entry name" value="Vaccinia Virus protein VP39"/>
    <property type="match status" value="1"/>
</dbReference>
<dbReference type="GO" id="GO:0005737">
    <property type="term" value="C:cytoplasm"/>
    <property type="evidence" value="ECO:0007669"/>
    <property type="project" value="TreeGrafter"/>
</dbReference>
<dbReference type="EMBL" id="LCWF01000018">
    <property type="protein sequence ID" value="KKY27984.1"/>
    <property type="molecule type" value="Genomic_DNA"/>
</dbReference>
<dbReference type="InterPro" id="IPR019410">
    <property type="entry name" value="Methyltransf_16"/>
</dbReference>
<organism evidence="3 4">
    <name type="scientific">Phaeomoniella chlamydospora</name>
    <name type="common">Phaeoacremonium chlamydosporum</name>
    <dbReference type="NCBI Taxonomy" id="158046"/>
    <lineage>
        <taxon>Eukaryota</taxon>
        <taxon>Fungi</taxon>
        <taxon>Dikarya</taxon>
        <taxon>Ascomycota</taxon>
        <taxon>Pezizomycotina</taxon>
        <taxon>Eurotiomycetes</taxon>
        <taxon>Chaetothyriomycetidae</taxon>
        <taxon>Phaeomoniellales</taxon>
        <taxon>Phaeomoniellaceae</taxon>
        <taxon>Phaeomoniella</taxon>
    </lineage>
</organism>
<evidence type="ECO:0000313" key="4">
    <source>
        <dbReference type="Proteomes" id="UP000053317"/>
    </source>
</evidence>
<dbReference type="CDD" id="cd02440">
    <property type="entry name" value="AdoMet_MTases"/>
    <property type="match status" value="1"/>
</dbReference>
<comment type="caution">
    <text evidence="3">The sequence shown here is derived from an EMBL/GenBank/DDBJ whole genome shotgun (WGS) entry which is preliminary data.</text>
</comment>
<feature type="coiled-coil region" evidence="1">
    <location>
        <begin position="284"/>
        <end position="440"/>
    </location>
</feature>
<accession>A0A0G2F0W1</accession>
<name>A0A0G2F0W1_PHACM</name>
<evidence type="ECO:0000256" key="2">
    <source>
        <dbReference type="SAM" id="MobiDB-lite"/>
    </source>
</evidence>
<sequence>MSFTTQQEESAFEAAQSRSPVIYTCALDSANGDESSIIVKESRNLLSAGGTTGMRTWDAALHLGMYLLSQDINIIKNKQVLELGAGTGFLSLLCASFLGASKVVSSDGSPDVVRLIETNIEMNRHCLSSENTVYAELLEWGKEATLKFHDRYFTPSRPCDLVIATDVTYSIDALDALVESFVALAKQNPDLVIVLSARLRVQNTFDTFKKRAEENGFIIEDVHFKCVPEPQQSCLFHTHEPPIAIAKITLSKVLVSHRVTRSWLSLSGLERDVETAARLGQALLDRHETYMAESEEERRQLTATIESLAESKRNLEAENARIVEENRELLAQLEGLNNTISQSDAQINSLSATLVAAQVEVRRLSSLAARTAELEAQLAELESGHVRLEQDLQTSKGEQSSAMSRWRQAELTIQNLNDQIERIEKEARDERERHVELMGRMERRRIVDSELKGAAGRLKGAAAAASLGRNNAGNPVVSHFVRDILQDNANLQAGIVELREMLQVSNDEVQNLRDQILLHQPLSNGTTSPSAALDDELERSERRYSQEVHDQERNCISGIRKAVGHRWCSTLFWAFTSYIDIHSSFALIPEMVLAIDSDGLSIVKLSGVSLSSIINF</sequence>
<proteinExistence type="predicted"/>
<dbReference type="OrthoDB" id="4088568at2759"/>
<evidence type="ECO:0000256" key="1">
    <source>
        <dbReference type="SAM" id="Coils"/>
    </source>
</evidence>
<dbReference type="Pfam" id="PF10294">
    <property type="entry name" value="Methyltransf_16"/>
    <property type="match status" value="1"/>
</dbReference>
<evidence type="ECO:0000313" key="3">
    <source>
        <dbReference type="EMBL" id="KKY27984.1"/>
    </source>
</evidence>
<dbReference type="AlphaFoldDB" id="A0A0G2F0W1"/>
<gene>
    <name evidence="3" type="ORF">UCRPC4_g00719</name>
</gene>
<feature type="region of interest" description="Disordered" evidence="2">
    <location>
        <begin position="520"/>
        <end position="545"/>
    </location>
</feature>
<dbReference type="InterPro" id="IPR029063">
    <property type="entry name" value="SAM-dependent_MTases_sf"/>
</dbReference>